<feature type="compositionally biased region" description="Basic residues" evidence="1">
    <location>
        <begin position="170"/>
        <end position="195"/>
    </location>
</feature>
<reference evidence="2" key="1">
    <citation type="submission" date="2021-04" db="EMBL/GenBank/DDBJ databases">
        <authorList>
            <consortium name="Molecular Ecology Group"/>
        </authorList>
    </citation>
    <scope>NUCLEOTIDE SEQUENCE</scope>
</reference>
<name>A0A8S3YHK2_9EUPU</name>
<proteinExistence type="predicted"/>
<dbReference type="PANTHER" id="PTHR46940">
    <property type="entry name" value="NKAP DOMAIN-CONTAINING 1"/>
    <property type="match status" value="1"/>
</dbReference>
<feature type="compositionally biased region" description="Basic and acidic residues" evidence="1">
    <location>
        <begin position="274"/>
        <end position="290"/>
    </location>
</feature>
<feature type="compositionally biased region" description="Basic residues" evidence="1">
    <location>
        <begin position="291"/>
        <end position="302"/>
    </location>
</feature>
<feature type="compositionally biased region" description="Basic and acidic residues" evidence="1">
    <location>
        <begin position="155"/>
        <end position="169"/>
    </location>
</feature>
<dbReference type="Proteomes" id="UP000678393">
    <property type="component" value="Unassembled WGS sequence"/>
</dbReference>
<feature type="compositionally biased region" description="Low complexity" evidence="1">
    <location>
        <begin position="1"/>
        <end position="17"/>
    </location>
</feature>
<dbReference type="InterPro" id="IPR043407">
    <property type="entry name" value="Nkap_D1"/>
</dbReference>
<dbReference type="Pfam" id="PF15692">
    <property type="entry name" value="NKAP"/>
    <property type="match status" value="1"/>
</dbReference>
<dbReference type="OrthoDB" id="10055694at2759"/>
<dbReference type="PANTHER" id="PTHR46940:SF1">
    <property type="entry name" value="NKAP DOMAIN CONTAINING 1"/>
    <property type="match status" value="1"/>
</dbReference>
<comment type="caution">
    <text evidence="2">The sequence shown here is derived from an EMBL/GenBank/DDBJ whole genome shotgun (WGS) entry which is preliminary data.</text>
</comment>
<evidence type="ECO:0000313" key="3">
    <source>
        <dbReference type="Proteomes" id="UP000678393"/>
    </source>
</evidence>
<evidence type="ECO:0000313" key="2">
    <source>
        <dbReference type="EMBL" id="CAG5114951.1"/>
    </source>
</evidence>
<dbReference type="AlphaFoldDB" id="A0A8S3YHK2"/>
<accession>A0A8S3YHK2</accession>
<gene>
    <name evidence="2" type="ORF">CUNI_LOCUS509</name>
</gene>
<feature type="region of interest" description="Disordered" evidence="1">
    <location>
        <begin position="155"/>
        <end position="302"/>
    </location>
</feature>
<sequence>MSQSSDSTSAGTASTASLPIGRQKTVGLHQGAKSLIRNVIRHTDTHNRLLEESEMWQTYYRLKREKPDESDNKGNAFRDPDVKNSFLYDDRKDMRWERSYRRGLKQAHMDEIAENRQTDIGSSNSTFWMRQLQKVEDNDPERWGHAGFKELYPDAFDSDRSAKNDDAQKKKSLKKTHTRREHKHRSSDRKRRRKRPESDRVRKKEKRPRKHKDDSSRDKKNKKRRYSHDSDTDSSTDVAEKDRKSKKRRNSTETSESDSETEEESKRKKSRRNMKTESEREKKKSRESAAHRSHRQRKRRKH</sequence>
<protein>
    <submittedName>
        <fullName evidence="2">Uncharacterized protein</fullName>
    </submittedName>
</protein>
<evidence type="ECO:0000256" key="1">
    <source>
        <dbReference type="SAM" id="MobiDB-lite"/>
    </source>
</evidence>
<feature type="region of interest" description="Disordered" evidence="1">
    <location>
        <begin position="1"/>
        <end position="25"/>
    </location>
</feature>
<organism evidence="2 3">
    <name type="scientific">Candidula unifasciata</name>
    <dbReference type="NCBI Taxonomy" id="100452"/>
    <lineage>
        <taxon>Eukaryota</taxon>
        <taxon>Metazoa</taxon>
        <taxon>Spiralia</taxon>
        <taxon>Lophotrochozoa</taxon>
        <taxon>Mollusca</taxon>
        <taxon>Gastropoda</taxon>
        <taxon>Heterobranchia</taxon>
        <taxon>Euthyneura</taxon>
        <taxon>Panpulmonata</taxon>
        <taxon>Eupulmonata</taxon>
        <taxon>Stylommatophora</taxon>
        <taxon>Helicina</taxon>
        <taxon>Helicoidea</taxon>
        <taxon>Geomitridae</taxon>
        <taxon>Candidula</taxon>
    </lineage>
</organism>
<keyword evidence="3" id="KW-1185">Reference proteome</keyword>
<dbReference type="EMBL" id="CAJHNH020000058">
    <property type="protein sequence ID" value="CAG5114951.1"/>
    <property type="molecule type" value="Genomic_DNA"/>
</dbReference>